<evidence type="ECO:0000313" key="3">
    <source>
        <dbReference type="Proteomes" id="UP000324832"/>
    </source>
</evidence>
<protein>
    <recommendedName>
        <fullName evidence="4">Invertebrate defensins family profile domain-containing protein</fullName>
    </recommendedName>
</protein>
<feature type="chain" id="PRO_5022972599" description="Invertebrate defensins family profile domain-containing protein" evidence="1">
    <location>
        <begin position="22"/>
        <end position="86"/>
    </location>
</feature>
<dbReference type="Proteomes" id="UP000324832">
    <property type="component" value="Unassembled WGS sequence"/>
</dbReference>
<reference evidence="2 3" key="1">
    <citation type="submission" date="2017-07" db="EMBL/GenBank/DDBJ databases">
        <authorList>
            <person name="Talla V."/>
            <person name="Backstrom N."/>
        </authorList>
    </citation>
    <scope>NUCLEOTIDE SEQUENCE [LARGE SCALE GENOMIC DNA]</scope>
</reference>
<organism evidence="2 3">
    <name type="scientific">Leptidea sinapis</name>
    <dbReference type="NCBI Taxonomy" id="189913"/>
    <lineage>
        <taxon>Eukaryota</taxon>
        <taxon>Metazoa</taxon>
        <taxon>Ecdysozoa</taxon>
        <taxon>Arthropoda</taxon>
        <taxon>Hexapoda</taxon>
        <taxon>Insecta</taxon>
        <taxon>Pterygota</taxon>
        <taxon>Neoptera</taxon>
        <taxon>Endopterygota</taxon>
        <taxon>Lepidoptera</taxon>
        <taxon>Glossata</taxon>
        <taxon>Ditrysia</taxon>
        <taxon>Papilionoidea</taxon>
        <taxon>Pieridae</taxon>
        <taxon>Dismorphiinae</taxon>
        <taxon>Leptidea</taxon>
    </lineage>
</organism>
<feature type="signal peptide" evidence="1">
    <location>
        <begin position="1"/>
        <end position="21"/>
    </location>
</feature>
<proteinExistence type="predicted"/>
<name>A0A5E4PXF6_9NEOP</name>
<evidence type="ECO:0000256" key="1">
    <source>
        <dbReference type="SAM" id="SignalP"/>
    </source>
</evidence>
<dbReference type="AlphaFoldDB" id="A0A5E4PXF6"/>
<keyword evidence="3" id="KW-1185">Reference proteome</keyword>
<evidence type="ECO:0008006" key="4">
    <source>
        <dbReference type="Google" id="ProtNLM"/>
    </source>
</evidence>
<keyword evidence="1" id="KW-0732">Signal</keyword>
<gene>
    <name evidence="2" type="ORF">LSINAPIS_LOCUS2908</name>
</gene>
<accession>A0A5E4PXF6</accession>
<evidence type="ECO:0000313" key="2">
    <source>
        <dbReference type="EMBL" id="VVC89874.1"/>
    </source>
</evidence>
<dbReference type="EMBL" id="FZQP02000659">
    <property type="protein sequence ID" value="VVC89874.1"/>
    <property type="molecule type" value="Genomic_DNA"/>
</dbReference>
<sequence>MKNSLVILAVVLVAFISVSRSNPLDDIEQHDMKSVVDSSTEVVELFSGAGVSRQRICTAALCRSVCQSLGFPISFCNIQRICVCRR</sequence>